<dbReference type="Pfam" id="PF07453">
    <property type="entry name" value="NUMOD1"/>
    <property type="match status" value="1"/>
</dbReference>
<dbReference type="InterPro" id="IPR036388">
    <property type="entry name" value="WH-like_DNA-bd_sf"/>
</dbReference>
<proteinExistence type="predicted"/>
<dbReference type="InterPro" id="IPR003647">
    <property type="entry name" value="Intron_nuc_1_rpt"/>
</dbReference>
<sequence length="143" mass="15748">MSRTIKAGHVYRQYSRDGMYIADYKSSRLAYEATGISLGSIARAAHGERKTGGGFLWRVVPEDAPKDPICVDLTSRIGYHDKRPLIQMTLEGEPVAEFISIAHASRSLGISRRSLSCAVTGAQKTAGGYIWKEKETGDNQEKK</sequence>
<organism evidence="2 3">
    <name type="scientific">Enterocloster alcoholdehydrogenati</name>
    <dbReference type="NCBI Taxonomy" id="2547410"/>
    <lineage>
        <taxon>Bacteria</taxon>
        <taxon>Bacillati</taxon>
        <taxon>Bacillota</taxon>
        <taxon>Clostridia</taxon>
        <taxon>Lachnospirales</taxon>
        <taxon>Lachnospiraceae</taxon>
        <taxon>Enterocloster</taxon>
    </lineage>
</organism>
<gene>
    <name evidence="2" type="ORF">F130042H8_20670</name>
</gene>
<evidence type="ECO:0000313" key="3">
    <source>
        <dbReference type="Proteomes" id="UP001600894"/>
    </source>
</evidence>
<keyword evidence="3" id="KW-1185">Reference proteome</keyword>
<feature type="domain" description="Nuclease-associated modular DNA-binding 1" evidence="1">
    <location>
        <begin position="96"/>
        <end position="118"/>
    </location>
</feature>
<comment type="caution">
    <text evidence="2">The sequence shown here is derived from an EMBL/GenBank/DDBJ whole genome shotgun (WGS) entry which is preliminary data.</text>
</comment>
<dbReference type="SUPFAM" id="SSF64496">
    <property type="entry name" value="DNA-binding domain of intron-encoded endonucleases"/>
    <property type="match status" value="1"/>
</dbReference>
<dbReference type="EMBL" id="BAABXL010000001">
    <property type="protein sequence ID" value="GAA6269007.1"/>
    <property type="molecule type" value="Genomic_DNA"/>
</dbReference>
<name>A0ABQ0AYA5_9FIRM</name>
<evidence type="ECO:0000259" key="1">
    <source>
        <dbReference type="Pfam" id="PF07453"/>
    </source>
</evidence>
<dbReference type="RefSeq" id="WP_390469912.1">
    <property type="nucleotide sequence ID" value="NZ_BAABXL010000001.1"/>
</dbReference>
<protein>
    <recommendedName>
        <fullName evidence="1">Nuclease-associated modular DNA-binding 1 domain-containing protein</fullName>
    </recommendedName>
</protein>
<dbReference type="Proteomes" id="UP001600894">
    <property type="component" value="Unassembled WGS sequence"/>
</dbReference>
<dbReference type="Gene3D" id="1.10.10.10">
    <property type="entry name" value="Winged helix-like DNA-binding domain superfamily/Winged helix DNA-binding domain"/>
    <property type="match status" value="2"/>
</dbReference>
<evidence type="ECO:0000313" key="2">
    <source>
        <dbReference type="EMBL" id="GAA6269007.1"/>
    </source>
</evidence>
<dbReference type="SMART" id="SM00497">
    <property type="entry name" value="IENR1"/>
    <property type="match status" value="2"/>
</dbReference>
<reference evidence="2 3" key="1">
    <citation type="submission" date="2024-04" db="EMBL/GenBank/DDBJ databases">
        <title>Defined microbial consortia suppress multidrug-resistant proinflammatory Enterobacteriaceae via ecological control.</title>
        <authorList>
            <person name="Furuichi M."/>
            <person name="Kawaguchi T."/>
            <person name="Pust M."/>
            <person name="Yasuma K."/>
            <person name="Plichta D."/>
            <person name="Hasegawa N."/>
            <person name="Ohya T."/>
            <person name="Bhattarai S."/>
            <person name="Sasajima S."/>
            <person name="Aoto Y."/>
            <person name="Tuganbaev T."/>
            <person name="Yaginuma M."/>
            <person name="Ueda M."/>
            <person name="Okahashi N."/>
            <person name="Amafuji K."/>
            <person name="Kiridooshi Y."/>
            <person name="Sugita K."/>
            <person name="Strazar M."/>
            <person name="Skelly A."/>
            <person name="Suda W."/>
            <person name="Hattori M."/>
            <person name="Nakamoto N."/>
            <person name="Caballero S."/>
            <person name="Norman J."/>
            <person name="Olle B."/>
            <person name="Tanoue T."/>
            <person name="Arita M."/>
            <person name="Bucci V."/>
            <person name="Atarashi K."/>
            <person name="Xavier R."/>
            <person name="Honda K."/>
        </authorList>
    </citation>
    <scope>NUCLEOTIDE SEQUENCE [LARGE SCALE GENOMIC DNA]</scope>
    <source>
        <strain evidence="3">f13</strain>
    </source>
</reference>
<dbReference type="InterPro" id="IPR010896">
    <property type="entry name" value="NUMOD1"/>
</dbReference>
<accession>A0ABQ0AYA5</accession>